<dbReference type="InterPro" id="IPR052702">
    <property type="entry name" value="MscS-like_channel"/>
</dbReference>
<dbReference type="SUPFAM" id="SSF82861">
    <property type="entry name" value="Mechanosensitive channel protein MscS (YggB), transmembrane region"/>
    <property type="match status" value="1"/>
</dbReference>
<feature type="domain" description="Mechanosensitive ion channel transmembrane helices 2/3" evidence="10">
    <location>
        <begin position="134"/>
        <end position="175"/>
    </location>
</feature>
<dbReference type="PANTHER" id="PTHR30347:SF1">
    <property type="entry name" value="MECHANOSENSITIVE CHANNEL MSCK"/>
    <property type="match status" value="1"/>
</dbReference>
<reference evidence="12" key="1">
    <citation type="journal article" date="2019" name="Int. J. Syst. Evol. Microbiol.">
        <title>The Global Catalogue of Microorganisms (GCM) 10K type strain sequencing project: providing services to taxonomists for standard genome sequencing and annotation.</title>
        <authorList>
            <consortium name="The Broad Institute Genomics Platform"/>
            <consortium name="The Broad Institute Genome Sequencing Center for Infectious Disease"/>
            <person name="Wu L."/>
            <person name="Ma J."/>
        </authorList>
    </citation>
    <scope>NUCLEOTIDE SEQUENCE [LARGE SCALE GENOMIC DNA]</scope>
    <source>
        <strain evidence="12">CCUG 56607</strain>
    </source>
</reference>
<evidence type="ECO:0000313" key="11">
    <source>
        <dbReference type="EMBL" id="MFD1020721.1"/>
    </source>
</evidence>
<name>A0ABW3L5X8_9BACI</name>
<protein>
    <submittedName>
        <fullName evidence="11">Mechanosensitive ion channel family protein</fullName>
    </submittedName>
</protein>
<gene>
    <name evidence="11" type="ORF">ACFQ2J_16155</name>
</gene>
<evidence type="ECO:0000256" key="7">
    <source>
        <dbReference type="SAM" id="Phobius"/>
    </source>
</evidence>
<dbReference type="InterPro" id="IPR006685">
    <property type="entry name" value="MscS_channel_2nd"/>
</dbReference>
<feature type="domain" description="Mechanosensitive ion channel MscS C-terminal" evidence="9">
    <location>
        <begin position="251"/>
        <end position="337"/>
    </location>
</feature>
<dbReference type="Gene3D" id="3.30.70.100">
    <property type="match status" value="1"/>
</dbReference>
<proteinExistence type="inferred from homology"/>
<organism evidence="11 12">
    <name type="scientific">Thalassobacillus hwangdonensis</name>
    <dbReference type="NCBI Taxonomy" id="546108"/>
    <lineage>
        <taxon>Bacteria</taxon>
        <taxon>Bacillati</taxon>
        <taxon>Bacillota</taxon>
        <taxon>Bacilli</taxon>
        <taxon>Bacillales</taxon>
        <taxon>Bacillaceae</taxon>
        <taxon>Thalassobacillus</taxon>
    </lineage>
</organism>
<evidence type="ECO:0000259" key="10">
    <source>
        <dbReference type="Pfam" id="PF21088"/>
    </source>
</evidence>
<dbReference type="SUPFAM" id="SSF82689">
    <property type="entry name" value="Mechanosensitive channel protein MscS (YggB), C-terminal domain"/>
    <property type="match status" value="1"/>
</dbReference>
<feature type="domain" description="Mechanosensitive ion channel MscS" evidence="8">
    <location>
        <begin position="176"/>
        <end position="242"/>
    </location>
</feature>
<dbReference type="Gene3D" id="1.10.287.1260">
    <property type="match status" value="1"/>
</dbReference>
<keyword evidence="5 7" id="KW-1133">Transmembrane helix</keyword>
<evidence type="ECO:0000313" key="12">
    <source>
        <dbReference type="Proteomes" id="UP001596990"/>
    </source>
</evidence>
<dbReference type="EMBL" id="JBHTKL010000006">
    <property type="protein sequence ID" value="MFD1020721.1"/>
    <property type="molecule type" value="Genomic_DNA"/>
</dbReference>
<evidence type="ECO:0000256" key="6">
    <source>
        <dbReference type="ARBA" id="ARBA00023136"/>
    </source>
</evidence>
<dbReference type="InterPro" id="IPR049142">
    <property type="entry name" value="MS_channel_1st"/>
</dbReference>
<dbReference type="InterPro" id="IPR011014">
    <property type="entry name" value="MscS_channel_TM-2"/>
</dbReference>
<dbReference type="Proteomes" id="UP001596990">
    <property type="component" value="Unassembled WGS sequence"/>
</dbReference>
<dbReference type="PANTHER" id="PTHR30347">
    <property type="entry name" value="POTASSIUM CHANNEL RELATED"/>
    <property type="match status" value="1"/>
</dbReference>
<keyword evidence="6 7" id="KW-0472">Membrane</keyword>
<evidence type="ECO:0000256" key="4">
    <source>
        <dbReference type="ARBA" id="ARBA00022692"/>
    </source>
</evidence>
<feature type="transmembrane region" description="Helical" evidence="7">
    <location>
        <begin position="135"/>
        <end position="154"/>
    </location>
</feature>
<comment type="subcellular location">
    <subcellularLocation>
        <location evidence="1">Cell membrane</location>
        <topology evidence="1">Multi-pass membrane protein</topology>
    </subcellularLocation>
</comment>
<dbReference type="RefSeq" id="WP_386062914.1">
    <property type="nucleotide sequence ID" value="NZ_JBHTKL010000006.1"/>
</dbReference>
<dbReference type="InterPro" id="IPR049278">
    <property type="entry name" value="MS_channel_C"/>
</dbReference>
<evidence type="ECO:0000259" key="8">
    <source>
        <dbReference type="Pfam" id="PF00924"/>
    </source>
</evidence>
<dbReference type="Pfam" id="PF21088">
    <property type="entry name" value="MS_channel_1st"/>
    <property type="match status" value="1"/>
</dbReference>
<evidence type="ECO:0000259" key="9">
    <source>
        <dbReference type="Pfam" id="PF21082"/>
    </source>
</evidence>
<comment type="caution">
    <text evidence="11">The sequence shown here is derived from an EMBL/GenBank/DDBJ whole genome shotgun (WGS) entry which is preliminary data.</text>
</comment>
<accession>A0ABW3L5X8</accession>
<feature type="transmembrane region" description="Helical" evidence="7">
    <location>
        <begin position="53"/>
        <end position="70"/>
    </location>
</feature>
<dbReference type="InterPro" id="IPR023408">
    <property type="entry name" value="MscS_beta-dom_sf"/>
</dbReference>
<feature type="transmembrane region" description="Helical" evidence="7">
    <location>
        <begin position="90"/>
        <end position="114"/>
    </location>
</feature>
<evidence type="ECO:0000256" key="1">
    <source>
        <dbReference type="ARBA" id="ARBA00004651"/>
    </source>
</evidence>
<keyword evidence="4 7" id="KW-0812">Transmembrane</keyword>
<keyword evidence="12" id="KW-1185">Reference proteome</keyword>
<feature type="transmembrane region" description="Helical" evidence="7">
    <location>
        <begin position="160"/>
        <end position="189"/>
    </location>
</feature>
<dbReference type="InterPro" id="IPR010920">
    <property type="entry name" value="LSM_dom_sf"/>
</dbReference>
<dbReference type="InterPro" id="IPR011066">
    <property type="entry name" value="MscS_channel_C_sf"/>
</dbReference>
<dbReference type="Pfam" id="PF21082">
    <property type="entry name" value="MS_channel_3rd"/>
    <property type="match status" value="1"/>
</dbReference>
<dbReference type="Gene3D" id="2.30.30.60">
    <property type="match status" value="1"/>
</dbReference>
<evidence type="ECO:0000256" key="2">
    <source>
        <dbReference type="ARBA" id="ARBA00008017"/>
    </source>
</evidence>
<feature type="transmembrane region" description="Helical" evidence="7">
    <location>
        <begin position="12"/>
        <end position="32"/>
    </location>
</feature>
<keyword evidence="3" id="KW-1003">Cell membrane</keyword>
<evidence type="ECO:0000256" key="3">
    <source>
        <dbReference type="ARBA" id="ARBA00022475"/>
    </source>
</evidence>
<evidence type="ECO:0000256" key="5">
    <source>
        <dbReference type="ARBA" id="ARBA00022989"/>
    </source>
</evidence>
<sequence length="365" mass="41834">MADSIVNPFMDHLDLIVFIISVLIIRWLILFVTKKWSNYRAKIVRVHMIVKSLINWVTFYGIVIYLLFYFQSSTWMLDGIFNIGQEEVSIFLIILAVLIVSITNRVSALVRDYLFPTVYKKYELDRGVQFTFDKVFHYIVMVLAVIISLSTVGFELSALTVFAGVIGVGIGFGLQNIASNFISGIIILFERPIKVGDRVIVNDIIGDVVRINMRATVIKTLDNEHIIVPNSYFLEEHVINRSYSDKLMRLVMPVGVAYGSDVEKVKHALMQVAADEAEVSKTVLRHPEPFVYFKEFGDSSLNFELFVWISNPQHVIMVRSNLNFRIDAIFREKGIEIPFPQRDLHLRSVDQHVLEGILNNEKGKE</sequence>
<comment type="similarity">
    <text evidence="2">Belongs to the MscS (TC 1.A.23) family.</text>
</comment>
<dbReference type="Pfam" id="PF00924">
    <property type="entry name" value="MS_channel_2nd"/>
    <property type="match status" value="1"/>
</dbReference>
<dbReference type="SUPFAM" id="SSF50182">
    <property type="entry name" value="Sm-like ribonucleoproteins"/>
    <property type="match status" value="1"/>
</dbReference>